<name>A0A8J5MQ30_HOMAM</name>
<keyword evidence="2" id="KW-1133">Transmembrane helix</keyword>
<sequence length="71" mass="8039">MPVSLLIIWIMAVFSIAVGAFWSGKVRHKLQFHGPGSDDDDVESGWEEHSKELSTEELLELTKEENETLKP</sequence>
<feature type="transmembrane region" description="Helical" evidence="2">
    <location>
        <begin position="6"/>
        <end position="24"/>
    </location>
</feature>
<organism evidence="3 4">
    <name type="scientific">Homarus americanus</name>
    <name type="common">American lobster</name>
    <dbReference type="NCBI Taxonomy" id="6706"/>
    <lineage>
        <taxon>Eukaryota</taxon>
        <taxon>Metazoa</taxon>
        <taxon>Ecdysozoa</taxon>
        <taxon>Arthropoda</taxon>
        <taxon>Crustacea</taxon>
        <taxon>Multicrustacea</taxon>
        <taxon>Malacostraca</taxon>
        <taxon>Eumalacostraca</taxon>
        <taxon>Eucarida</taxon>
        <taxon>Decapoda</taxon>
        <taxon>Pleocyemata</taxon>
        <taxon>Astacidea</taxon>
        <taxon>Nephropoidea</taxon>
        <taxon>Nephropidae</taxon>
        <taxon>Homarus</taxon>
    </lineage>
</organism>
<gene>
    <name evidence="3" type="ORF">Hamer_G004245</name>
</gene>
<keyword evidence="2" id="KW-0472">Membrane</keyword>
<keyword evidence="2" id="KW-0812">Transmembrane</keyword>
<protein>
    <submittedName>
        <fullName evidence="3">Uncharacterized protein</fullName>
    </submittedName>
</protein>
<evidence type="ECO:0000313" key="4">
    <source>
        <dbReference type="Proteomes" id="UP000747542"/>
    </source>
</evidence>
<evidence type="ECO:0000256" key="1">
    <source>
        <dbReference type="SAM" id="MobiDB-lite"/>
    </source>
</evidence>
<dbReference type="Proteomes" id="UP000747542">
    <property type="component" value="Unassembled WGS sequence"/>
</dbReference>
<accession>A0A8J5MQ30</accession>
<dbReference type="AlphaFoldDB" id="A0A8J5MQ30"/>
<dbReference type="EMBL" id="JAHLQT010033114">
    <property type="protein sequence ID" value="KAG7159591.1"/>
    <property type="molecule type" value="Genomic_DNA"/>
</dbReference>
<reference evidence="3" key="1">
    <citation type="journal article" date="2021" name="Sci. Adv.">
        <title>The American lobster genome reveals insights on longevity, neural, and immune adaptations.</title>
        <authorList>
            <person name="Polinski J.M."/>
            <person name="Zimin A.V."/>
            <person name="Clark K.F."/>
            <person name="Kohn A.B."/>
            <person name="Sadowski N."/>
            <person name="Timp W."/>
            <person name="Ptitsyn A."/>
            <person name="Khanna P."/>
            <person name="Romanova D.Y."/>
            <person name="Williams P."/>
            <person name="Greenwood S.J."/>
            <person name="Moroz L.L."/>
            <person name="Walt D.R."/>
            <person name="Bodnar A.G."/>
        </authorList>
    </citation>
    <scope>NUCLEOTIDE SEQUENCE</scope>
    <source>
        <strain evidence="3">GMGI-L3</strain>
    </source>
</reference>
<comment type="caution">
    <text evidence="3">The sequence shown here is derived from an EMBL/GenBank/DDBJ whole genome shotgun (WGS) entry which is preliminary data.</text>
</comment>
<feature type="compositionally biased region" description="Basic and acidic residues" evidence="1">
    <location>
        <begin position="46"/>
        <end position="71"/>
    </location>
</feature>
<feature type="region of interest" description="Disordered" evidence="1">
    <location>
        <begin position="34"/>
        <end position="71"/>
    </location>
</feature>
<evidence type="ECO:0000313" key="3">
    <source>
        <dbReference type="EMBL" id="KAG7159591.1"/>
    </source>
</evidence>
<keyword evidence="4" id="KW-1185">Reference proteome</keyword>
<proteinExistence type="predicted"/>
<evidence type="ECO:0000256" key="2">
    <source>
        <dbReference type="SAM" id="Phobius"/>
    </source>
</evidence>